<sequence>MDHCYVEDKNDSWDLHHSEAGKKISPPKAQERLKLNDRLKLEKSLSYADFHHEIKKSEVDILSKPLGVPQRLRVEKKDVKDDELVKYMSNLPSYLERGGNLKDKPLNVGVLDWGRLEKWQYKQKQVPSRTRRHSISSSYTSSFSSTAGSSTHSSGGQSCSPSNQRIQCRPTLRSHFMAAPRGSNSQSASSFGGNHGDLQNWNADAEQPFGRTNQSFHEKNAETKPEHLNGSALDSKMTGTSRSSENCVVASRWKLKKKDQAVEYTKRAGNLQEPISDHVDLDGCDAKGTVILLRPKDSPGSNHVGVSHFSDMTAAECRESAEVTQRSLPERYISDEVCDVPYFDILCSGPLRSGVGGINHLDTKQSSSIESPLGQHGKVDTHIPSVCLPLSAANSSRKNKTQSLKFSSDATCPLPHSAESQISPIRSRTSGEKKCTIMSATSALDKHYDGLHQKSQSVSVEKVRSPSPTRSFSFRMARVGRTSISKEGSTVPQLNSTLNTVKSFLPGVQPSAHLEDSSDRANASRRAMSSPLRRLLGPIWKPKMANCHQSGKPLANDGTSACKSSDGRLDSSSVHPMKTKLSFTSCKSAEVNDAHQDEKHKSTTMQALLQVAVKNGLPLFTFAVDSNTDILAATMRLPSNSTNDYFSWIYTFFMVREIKKKSGGWMNQGNKGKGHGYIPDLVAEMRVSGHEFDGSTSHSSSVFSVREFVLFAVDKKQTDEQKLEFHRSTEIAAIVTKSLREDGRQKNDYNGLPEIFQKDCLSEESCYSHYGENAKDGPSMGHQVPLGMTVVLPSGVHGVPDEGHPPSLIERWISGGSCDCGGWDLGCKLRIFATQNKKPTSRTVCPTVNQFELFAQEGVEENQLVFSLGSFKDNVYSVQYSSAILPLQAFSICIAILHSRRQYETLEMKKLWQEMTSDDMIFEEDYGTKDPGNEEIPARYISYPPHSPVGRV</sequence>
<dbReference type="PANTHER" id="PTHR31390">
    <property type="entry name" value="EXPRESSED PROTEIN"/>
    <property type="match status" value="1"/>
</dbReference>
<comment type="caution">
    <text evidence="2">The sequence shown here is derived from an EMBL/GenBank/DDBJ whole genome shotgun (WGS) entry which is preliminary data.</text>
</comment>
<keyword evidence="3" id="KW-1185">Reference proteome</keyword>
<dbReference type="EMBL" id="JBAMMX010000015">
    <property type="protein sequence ID" value="KAK6927036.1"/>
    <property type="molecule type" value="Genomic_DNA"/>
</dbReference>
<dbReference type="Proteomes" id="UP001370490">
    <property type="component" value="Unassembled WGS sequence"/>
</dbReference>
<evidence type="ECO:0000313" key="2">
    <source>
        <dbReference type="EMBL" id="KAK6927036.1"/>
    </source>
</evidence>
<reference evidence="2 3" key="1">
    <citation type="submission" date="2023-12" db="EMBL/GenBank/DDBJ databases">
        <title>A high-quality genome assembly for Dillenia turbinata (Dilleniales).</title>
        <authorList>
            <person name="Chanderbali A."/>
        </authorList>
    </citation>
    <scope>NUCLEOTIDE SEQUENCE [LARGE SCALE GENOMIC DNA]</scope>
    <source>
        <strain evidence="2">LSX21</strain>
        <tissue evidence="2">Leaf</tissue>
    </source>
</reference>
<name>A0AAN8VBH4_9MAGN</name>
<accession>A0AAN8VBH4</accession>
<organism evidence="2 3">
    <name type="scientific">Dillenia turbinata</name>
    <dbReference type="NCBI Taxonomy" id="194707"/>
    <lineage>
        <taxon>Eukaryota</taxon>
        <taxon>Viridiplantae</taxon>
        <taxon>Streptophyta</taxon>
        <taxon>Embryophyta</taxon>
        <taxon>Tracheophyta</taxon>
        <taxon>Spermatophyta</taxon>
        <taxon>Magnoliopsida</taxon>
        <taxon>eudicotyledons</taxon>
        <taxon>Gunneridae</taxon>
        <taxon>Pentapetalae</taxon>
        <taxon>Dilleniales</taxon>
        <taxon>Dilleniaceae</taxon>
        <taxon>Dillenia</taxon>
    </lineage>
</organism>
<dbReference type="PANTHER" id="PTHR31390:SF4">
    <property type="entry name" value="DUF3527 DOMAIN-CONTAINING PROTEIN"/>
    <property type="match status" value="1"/>
</dbReference>
<evidence type="ECO:0000313" key="3">
    <source>
        <dbReference type="Proteomes" id="UP001370490"/>
    </source>
</evidence>
<proteinExistence type="predicted"/>
<feature type="compositionally biased region" description="Basic and acidic residues" evidence="1">
    <location>
        <begin position="216"/>
        <end position="227"/>
    </location>
</feature>
<dbReference type="AlphaFoldDB" id="A0AAN8VBH4"/>
<feature type="region of interest" description="Disordered" evidence="1">
    <location>
        <begin position="555"/>
        <end position="574"/>
    </location>
</feature>
<gene>
    <name evidence="2" type="ORF">RJ641_008755</name>
</gene>
<protein>
    <submittedName>
        <fullName evidence="2">Uncharacterized protein</fullName>
    </submittedName>
</protein>
<feature type="region of interest" description="Disordered" evidence="1">
    <location>
        <begin position="510"/>
        <end position="529"/>
    </location>
</feature>
<dbReference type="Pfam" id="PF12043">
    <property type="entry name" value="DUF3527"/>
    <property type="match status" value="2"/>
</dbReference>
<evidence type="ECO:0000256" key="1">
    <source>
        <dbReference type="SAM" id="MobiDB-lite"/>
    </source>
</evidence>
<feature type="region of interest" description="Disordered" evidence="1">
    <location>
        <begin position="122"/>
        <end position="166"/>
    </location>
</feature>
<feature type="compositionally biased region" description="Polar residues" evidence="1">
    <location>
        <begin position="182"/>
        <end position="202"/>
    </location>
</feature>
<feature type="region of interest" description="Disordered" evidence="1">
    <location>
        <begin position="178"/>
        <end position="241"/>
    </location>
</feature>
<dbReference type="InterPro" id="IPR021916">
    <property type="entry name" value="DUF3527"/>
</dbReference>
<feature type="compositionally biased region" description="Low complexity" evidence="1">
    <location>
        <begin position="135"/>
        <end position="162"/>
    </location>
</feature>